<dbReference type="EMBL" id="CAKLBY020000227">
    <property type="protein sequence ID" value="CAK7937652.1"/>
    <property type="molecule type" value="Genomic_DNA"/>
</dbReference>
<protein>
    <submittedName>
        <fullName evidence="2">Uncharacterized protein</fullName>
    </submittedName>
</protein>
<feature type="compositionally biased region" description="Polar residues" evidence="1">
    <location>
        <begin position="1"/>
        <end position="10"/>
    </location>
</feature>
<comment type="caution">
    <text evidence="2">The sequence shown here is derived from an EMBL/GenBank/DDBJ whole genome shotgun (WGS) entry which is preliminary data.</text>
</comment>
<organism evidence="2 3">
    <name type="scientific">Peronospora matthiolae</name>
    <dbReference type="NCBI Taxonomy" id="2874970"/>
    <lineage>
        <taxon>Eukaryota</taxon>
        <taxon>Sar</taxon>
        <taxon>Stramenopiles</taxon>
        <taxon>Oomycota</taxon>
        <taxon>Peronosporomycetes</taxon>
        <taxon>Peronosporales</taxon>
        <taxon>Peronosporaceae</taxon>
        <taxon>Peronospora</taxon>
    </lineage>
</organism>
<name>A0AAV1UVI7_9STRA</name>
<evidence type="ECO:0000313" key="2">
    <source>
        <dbReference type="EMBL" id="CAK7937652.1"/>
    </source>
</evidence>
<proteinExistence type="predicted"/>
<sequence length="161" mass="17881">MSDTSMSEVQPRTAAFPLPERDDETSPLAPRSTPGSDDTIITTPLDEQQELLFQQGECTRRHAQMLATLEHQRDYGFTSPSVEERLCQAAGQSLAMWIIGHRPKSPEEVASGQALRERYLEPHLTTQGQYKARLDMQARGAPVPPIKGIPILLSAGETERE</sequence>
<feature type="region of interest" description="Disordered" evidence="1">
    <location>
        <begin position="1"/>
        <end position="41"/>
    </location>
</feature>
<accession>A0AAV1UVI7</accession>
<dbReference type="Proteomes" id="UP001162060">
    <property type="component" value="Unassembled WGS sequence"/>
</dbReference>
<evidence type="ECO:0000313" key="3">
    <source>
        <dbReference type="Proteomes" id="UP001162060"/>
    </source>
</evidence>
<evidence type="ECO:0000256" key="1">
    <source>
        <dbReference type="SAM" id="MobiDB-lite"/>
    </source>
</evidence>
<reference evidence="2" key="1">
    <citation type="submission" date="2024-01" db="EMBL/GenBank/DDBJ databases">
        <authorList>
            <person name="Webb A."/>
        </authorList>
    </citation>
    <scope>NUCLEOTIDE SEQUENCE</scope>
    <source>
        <strain evidence="2">Pm1</strain>
    </source>
</reference>
<gene>
    <name evidence="2" type="ORF">PM001_LOCUS22802</name>
</gene>
<dbReference type="AlphaFoldDB" id="A0AAV1UVI7"/>